<sequence>MLSHSPATISKDPILSIISGISEFDFMRLSELRGIIVFGLVTNYLFQINVNFCEEYIFCEGIRKARNTSKVLDGLFLSPDDAMRLHQDATNGAMVDYLADFRVMRVSFAFEIGNYWCKLEIVERSVRKCAWN</sequence>
<evidence type="ECO:0000313" key="1">
    <source>
        <dbReference type="EMBL" id="CAI2180268.1"/>
    </source>
</evidence>
<accession>A0A9W4WR20</accession>
<gene>
    <name evidence="1" type="ORF">FWILDA_LOCUS9498</name>
</gene>
<evidence type="ECO:0000313" key="2">
    <source>
        <dbReference type="Proteomes" id="UP001153678"/>
    </source>
</evidence>
<proteinExistence type="predicted"/>
<name>A0A9W4WR20_9GLOM</name>
<organism evidence="1 2">
    <name type="scientific">Funneliformis geosporum</name>
    <dbReference type="NCBI Taxonomy" id="1117311"/>
    <lineage>
        <taxon>Eukaryota</taxon>
        <taxon>Fungi</taxon>
        <taxon>Fungi incertae sedis</taxon>
        <taxon>Mucoromycota</taxon>
        <taxon>Glomeromycotina</taxon>
        <taxon>Glomeromycetes</taxon>
        <taxon>Glomerales</taxon>
        <taxon>Glomeraceae</taxon>
        <taxon>Funneliformis</taxon>
    </lineage>
</organism>
<dbReference type="EMBL" id="CAMKVN010002253">
    <property type="protein sequence ID" value="CAI2180268.1"/>
    <property type="molecule type" value="Genomic_DNA"/>
</dbReference>
<dbReference type="AlphaFoldDB" id="A0A9W4WR20"/>
<keyword evidence="2" id="KW-1185">Reference proteome</keyword>
<dbReference type="Proteomes" id="UP001153678">
    <property type="component" value="Unassembled WGS sequence"/>
</dbReference>
<protein>
    <submittedName>
        <fullName evidence="1">16852_t:CDS:1</fullName>
    </submittedName>
</protein>
<reference evidence="1" key="1">
    <citation type="submission" date="2022-08" db="EMBL/GenBank/DDBJ databases">
        <authorList>
            <person name="Kallberg Y."/>
            <person name="Tangrot J."/>
            <person name="Rosling A."/>
        </authorList>
    </citation>
    <scope>NUCLEOTIDE SEQUENCE</scope>
    <source>
        <strain evidence="1">Wild A</strain>
    </source>
</reference>
<comment type="caution">
    <text evidence="1">The sequence shown here is derived from an EMBL/GenBank/DDBJ whole genome shotgun (WGS) entry which is preliminary data.</text>
</comment>